<dbReference type="AlphaFoldDB" id="A0AA38WYT1"/>
<dbReference type="InterPro" id="IPR036864">
    <property type="entry name" value="Zn2-C6_fun-type_DNA-bd_sf"/>
</dbReference>
<evidence type="ECO:0000313" key="8">
    <source>
        <dbReference type="Proteomes" id="UP001172673"/>
    </source>
</evidence>
<gene>
    <name evidence="7" type="ORF">H2200_011811</name>
</gene>
<evidence type="ECO:0000313" key="7">
    <source>
        <dbReference type="EMBL" id="KAJ9603625.1"/>
    </source>
</evidence>
<dbReference type="Pfam" id="PF11951">
    <property type="entry name" value="Fungal_trans_2"/>
    <property type="match status" value="1"/>
</dbReference>
<protein>
    <recommendedName>
        <fullName evidence="6">Zn(2)-C6 fungal-type domain-containing protein</fullName>
    </recommendedName>
</protein>
<dbReference type="PROSITE" id="PS00463">
    <property type="entry name" value="ZN2_CY6_FUNGAL_1"/>
    <property type="match status" value="1"/>
</dbReference>
<reference evidence="7" key="1">
    <citation type="submission" date="2022-10" db="EMBL/GenBank/DDBJ databases">
        <title>Culturing micro-colonial fungi from biological soil crusts in the Mojave desert and describing Neophaeococcomyces mojavensis, and introducing the new genera and species Taxawa tesnikishii.</title>
        <authorList>
            <person name="Kurbessoian T."/>
            <person name="Stajich J.E."/>
        </authorList>
    </citation>
    <scope>NUCLEOTIDE SEQUENCE</scope>
    <source>
        <strain evidence="7">TK_41</strain>
    </source>
</reference>
<dbReference type="InterPro" id="IPR021858">
    <property type="entry name" value="Fun_TF"/>
</dbReference>
<evidence type="ECO:0000256" key="2">
    <source>
        <dbReference type="ARBA" id="ARBA00023015"/>
    </source>
</evidence>
<dbReference type="InterPro" id="IPR001138">
    <property type="entry name" value="Zn2Cys6_DnaBD"/>
</dbReference>
<dbReference type="GO" id="GO:0000981">
    <property type="term" value="F:DNA-binding transcription factor activity, RNA polymerase II-specific"/>
    <property type="evidence" value="ECO:0007669"/>
    <property type="project" value="InterPro"/>
</dbReference>
<evidence type="ECO:0000256" key="5">
    <source>
        <dbReference type="ARBA" id="ARBA00023242"/>
    </source>
</evidence>
<dbReference type="SMART" id="SM00066">
    <property type="entry name" value="GAL4"/>
    <property type="match status" value="1"/>
</dbReference>
<evidence type="ECO:0000259" key="6">
    <source>
        <dbReference type="PROSITE" id="PS50048"/>
    </source>
</evidence>
<sequence>MPRPRNATNRPIKRRTTSGCQPCRKRKIKCNEVRPVCTQCQVKGLECTKTAALKWENEYLSKGLSFGRAGVWSKHPYRAASNQFCPGSPIGAEKWCDIPKIKAYSFLNLTVGSIAELTTLEQPDTASITSESDEMQSADCISTSSPSPWSTAGGVTMLGTPALSQRHLLPTAESQENSLLLSYYIEKICPMTMASWSSQSPLASLLVPFAVTTSTLAMDSILALAACHRSRSDPAYKTKALQRSQLALHTLQAKLRNSNLCAIAKNPETLAVMLLLCWFEIVNECDKRWVVHLKGARDLVRIRRQALAAQPNDYSELQLSHFCERFFAFQDVMGRTACGEDPVFGSDFWISESSECDPWLGCSPELISILARIAELGRQNPISRCTLQFQAEAASLEHRLATLKQEVGDRDATTLGQAAELKRLAAELYLQCVLNGAGPTTPWVTVQIPRILRLIGVLLEFNILAGITWPLFIAAVELDPHQDLPLYLDHEDEPIHARLFVLKTLDRLTGSVINASKARSVIETVWHTREMDCTPDQDLETRENDWNLFVAPFCGNMSLA</sequence>
<dbReference type="Gene3D" id="4.10.240.10">
    <property type="entry name" value="Zn(2)-C6 fungal-type DNA-binding domain"/>
    <property type="match status" value="1"/>
</dbReference>
<dbReference type="PANTHER" id="PTHR37534:SF49">
    <property type="entry name" value="LYSINE BIOSYNTHESIS REGULATORY PROTEIN LYS14"/>
    <property type="match status" value="1"/>
</dbReference>
<keyword evidence="4" id="KW-0804">Transcription</keyword>
<comment type="subcellular location">
    <subcellularLocation>
        <location evidence="1">Nucleus</location>
    </subcellularLocation>
</comment>
<evidence type="ECO:0000256" key="3">
    <source>
        <dbReference type="ARBA" id="ARBA00023125"/>
    </source>
</evidence>
<keyword evidence="3" id="KW-0238">DNA-binding</keyword>
<dbReference type="PROSITE" id="PS50048">
    <property type="entry name" value="ZN2_CY6_FUNGAL_2"/>
    <property type="match status" value="1"/>
</dbReference>
<accession>A0AA38WYT1</accession>
<evidence type="ECO:0000256" key="1">
    <source>
        <dbReference type="ARBA" id="ARBA00004123"/>
    </source>
</evidence>
<keyword evidence="8" id="KW-1185">Reference proteome</keyword>
<dbReference type="EMBL" id="JAPDRK010000021">
    <property type="protein sequence ID" value="KAJ9603625.1"/>
    <property type="molecule type" value="Genomic_DNA"/>
</dbReference>
<dbReference type="Proteomes" id="UP001172673">
    <property type="component" value="Unassembled WGS sequence"/>
</dbReference>
<comment type="caution">
    <text evidence="7">The sequence shown here is derived from an EMBL/GenBank/DDBJ whole genome shotgun (WGS) entry which is preliminary data.</text>
</comment>
<organism evidence="7 8">
    <name type="scientific">Cladophialophora chaetospira</name>
    <dbReference type="NCBI Taxonomy" id="386627"/>
    <lineage>
        <taxon>Eukaryota</taxon>
        <taxon>Fungi</taxon>
        <taxon>Dikarya</taxon>
        <taxon>Ascomycota</taxon>
        <taxon>Pezizomycotina</taxon>
        <taxon>Eurotiomycetes</taxon>
        <taxon>Chaetothyriomycetidae</taxon>
        <taxon>Chaetothyriales</taxon>
        <taxon>Herpotrichiellaceae</taxon>
        <taxon>Cladophialophora</taxon>
    </lineage>
</organism>
<dbReference type="GO" id="GO:0045944">
    <property type="term" value="P:positive regulation of transcription by RNA polymerase II"/>
    <property type="evidence" value="ECO:0007669"/>
    <property type="project" value="TreeGrafter"/>
</dbReference>
<dbReference type="GO" id="GO:0008270">
    <property type="term" value="F:zinc ion binding"/>
    <property type="evidence" value="ECO:0007669"/>
    <property type="project" value="InterPro"/>
</dbReference>
<keyword evidence="5" id="KW-0539">Nucleus</keyword>
<keyword evidence="2" id="KW-0805">Transcription regulation</keyword>
<dbReference type="CDD" id="cd00067">
    <property type="entry name" value="GAL4"/>
    <property type="match status" value="1"/>
</dbReference>
<name>A0AA38WYT1_9EURO</name>
<dbReference type="SUPFAM" id="SSF57701">
    <property type="entry name" value="Zn2/Cys6 DNA-binding domain"/>
    <property type="match status" value="1"/>
</dbReference>
<dbReference type="GO" id="GO:0005634">
    <property type="term" value="C:nucleus"/>
    <property type="evidence" value="ECO:0007669"/>
    <property type="project" value="UniProtKB-SubCell"/>
</dbReference>
<evidence type="ECO:0000256" key="4">
    <source>
        <dbReference type="ARBA" id="ARBA00023163"/>
    </source>
</evidence>
<dbReference type="Pfam" id="PF00172">
    <property type="entry name" value="Zn_clus"/>
    <property type="match status" value="1"/>
</dbReference>
<feature type="domain" description="Zn(2)-C6 fungal-type" evidence="6">
    <location>
        <begin position="19"/>
        <end position="49"/>
    </location>
</feature>
<dbReference type="GO" id="GO:0000976">
    <property type="term" value="F:transcription cis-regulatory region binding"/>
    <property type="evidence" value="ECO:0007669"/>
    <property type="project" value="TreeGrafter"/>
</dbReference>
<dbReference type="PANTHER" id="PTHR37534">
    <property type="entry name" value="TRANSCRIPTIONAL ACTIVATOR PROTEIN UGA3"/>
    <property type="match status" value="1"/>
</dbReference>
<proteinExistence type="predicted"/>